<evidence type="ECO:0000256" key="2">
    <source>
        <dbReference type="SAM" id="MobiDB-lite"/>
    </source>
</evidence>
<protein>
    <submittedName>
        <fullName evidence="3">Trypsin-like serine peptidase</fullName>
        <ecNumber evidence="3">3.4.21.-</ecNumber>
    </submittedName>
</protein>
<accession>A0ABW1FAU8</accession>
<dbReference type="InterPro" id="IPR009003">
    <property type="entry name" value="Peptidase_S1_PA"/>
</dbReference>
<dbReference type="InterPro" id="IPR050966">
    <property type="entry name" value="Glutamyl_endopeptidase"/>
</dbReference>
<sequence>PAQPPAQPSQPGQAPAQPPAAQPSQPGQPPAQPAQPPAAQPGDNGNDPLPKTVNAQPVQHPYTKVAVHGKLFADAPGAGADAAGGLNHNQCSATVVADPAHPGKSNLVWTAGHCVHQGKGGSFYSNITFIPAFNSNAALSGGKQADESQYAPYGIWPGTQAVTSPQWKAEGGKTGDAATHYDFAIIRVKPADNGKSLEETVGGALPVWFNAPRDQLSISEFGFPAAPPYDGMELNHCESGKPTRLSFDPSRPPMLAIGCTMTAGSSGGGWLAVKDGKPALVSNVSVGKHTGDPMFQAGPYLDDVAAGAYDFLSKKG</sequence>
<gene>
    <name evidence="3" type="ORF">ACFP0N_39505</name>
</gene>
<dbReference type="InterPro" id="IPR043504">
    <property type="entry name" value="Peptidase_S1_PA_chymotrypsin"/>
</dbReference>
<dbReference type="SUPFAM" id="SSF50494">
    <property type="entry name" value="Trypsin-like serine proteases"/>
    <property type="match status" value="1"/>
</dbReference>
<organism evidence="3 4">
    <name type="scientific">Kitasatospora aburaviensis</name>
    <dbReference type="NCBI Taxonomy" id="67265"/>
    <lineage>
        <taxon>Bacteria</taxon>
        <taxon>Bacillati</taxon>
        <taxon>Actinomycetota</taxon>
        <taxon>Actinomycetes</taxon>
        <taxon>Kitasatosporales</taxon>
        <taxon>Streptomycetaceae</taxon>
        <taxon>Kitasatospora</taxon>
    </lineage>
</organism>
<dbReference type="PANTHER" id="PTHR15462:SF19">
    <property type="entry name" value="PEPTIDASE S1 DOMAIN-CONTAINING PROTEIN"/>
    <property type="match status" value="1"/>
</dbReference>
<name>A0ABW1FAU8_9ACTN</name>
<evidence type="ECO:0000256" key="1">
    <source>
        <dbReference type="ARBA" id="ARBA00022729"/>
    </source>
</evidence>
<keyword evidence="1" id="KW-0732">Signal</keyword>
<dbReference type="Gene3D" id="2.40.10.10">
    <property type="entry name" value="Trypsin-like serine proteases"/>
    <property type="match status" value="2"/>
</dbReference>
<keyword evidence="3" id="KW-0378">Hydrolase</keyword>
<dbReference type="EC" id="3.4.21.-" evidence="3"/>
<dbReference type="RefSeq" id="WP_380237987.1">
    <property type="nucleotide sequence ID" value="NZ_JBHSOD010000118.1"/>
</dbReference>
<evidence type="ECO:0000313" key="4">
    <source>
        <dbReference type="Proteomes" id="UP001596067"/>
    </source>
</evidence>
<reference evidence="4" key="1">
    <citation type="journal article" date="2019" name="Int. J. Syst. Evol. Microbiol.">
        <title>The Global Catalogue of Microorganisms (GCM) 10K type strain sequencing project: providing services to taxonomists for standard genome sequencing and annotation.</title>
        <authorList>
            <consortium name="The Broad Institute Genomics Platform"/>
            <consortium name="The Broad Institute Genome Sequencing Center for Infectious Disease"/>
            <person name="Wu L."/>
            <person name="Ma J."/>
        </authorList>
    </citation>
    <scope>NUCLEOTIDE SEQUENCE [LARGE SCALE GENOMIC DNA]</scope>
    <source>
        <strain evidence="4">CGMCC 4.1469</strain>
    </source>
</reference>
<dbReference type="Proteomes" id="UP001596067">
    <property type="component" value="Unassembled WGS sequence"/>
</dbReference>
<keyword evidence="4" id="KW-1185">Reference proteome</keyword>
<dbReference type="EMBL" id="JBHSOD010000118">
    <property type="protein sequence ID" value="MFC5891057.1"/>
    <property type="molecule type" value="Genomic_DNA"/>
</dbReference>
<comment type="caution">
    <text evidence="3">The sequence shown here is derived from an EMBL/GenBank/DDBJ whole genome shotgun (WGS) entry which is preliminary data.</text>
</comment>
<feature type="non-terminal residue" evidence="3">
    <location>
        <position position="1"/>
    </location>
</feature>
<dbReference type="PANTHER" id="PTHR15462">
    <property type="entry name" value="SERINE PROTEASE"/>
    <property type="match status" value="1"/>
</dbReference>
<feature type="region of interest" description="Disordered" evidence="2">
    <location>
        <begin position="1"/>
        <end position="55"/>
    </location>
</feature>
<feature type="compositionally biased region" description="Pro residues" evidence="2">
    <location>
        <begin position="16"/>
        <end position="39"/>
    </location>
</feature>
<evidence type="ECO:0000313" key="3">
    <source>
        <dbReference type="EMBL" id="MFC5891057.1"/>
    </source>
</evidence>
<proteinExistence type="predicted"/>
<dbReference type="GO" id="GO:0016787">
    <property type="term" value="F:hydrolase activity"/>
    <property type="evidence" value="ECO:0007669"/>
    <property type="project" value="UniProtKB-KW"/>
</dbReference>